<evidence type="ECO:0000313" key="3">
    <source>
        <dbReference type="Proteomes" id="UP000483286"/>
    </source>
</evidence>
<dbReference type="EMBL" id="WQLB01000009">
    <property type="protein sequence ID" value="MVN86850.1"/>
    <property type="molecule type" value="Genomic_DNA"/>
</dbReference>
<evidence type="ECO:0000313" key="2">
    <source>
        <dbReference type="EMBL" id="MVN86850.1"/>
    </source>
</evidence>
<proteinExistence type="predicted"/>
<feature type="region of interest" description="Disordered" evidence="1">
    <location>
        <begin position="1"/>
        <end position="30"/>
    </location>
</feature>
<accession>A0A7C9HY11</accession>
<gene>
    <name evidence="2" type="ORF">GO986_08745</name>
</gene>
<reference evidence="2 3" key="1">
    <citation type="submission" date="2019-12" db="EMBL/GenBank/DDBJ databases">
        <title>Deinococcus sp. HMF7620 Genome sequencing and assembly.</title>
        <authorList>
            <person name="Kang H."/>
            <person name="Kim H."/>
            <person name="Joh K."/>
        </authorList>
    </citation>
    <scope>NUCLEOTIDE SEQUENCE [LARGE SCALE GENOMIC DNA]</scope>
    <source>
        <strain evidence="2 3">HMF7620</strain>
    </source>
</reference>
<dbReference type="AlphaFoldDB" id="A0A7C9HY11"/>
<feature type="compositionally biased region" description="Basic and acidic residues" evidence="1">
    <location>
        <begin position="20"/>
        <end position="30"/>
    </location>
</feature>
<protein>
    <submittedName>
        <fullName evidence="2">Uncharacterized protein</fullName>
    </submittedName>
</protein>
<dbReference type="Proteomes" id="UP000483286">
    <property type="component" value="Unassembled WGS sequence"/>
</dbReference>
<keyword evidence="3" id="KW-1185">Reference proteome</keyword>
<comment type="caution">
    <text evidence="2">The sequence shown here is derived from an EMBL/GenBank/DDBJ whole genome shotgun (WGS) entry which is preliminary data.</text>
</comment>
<dbReference type="RefSeq" id="WP_157458901.1">
    <property type="nucleotide sequence ID" value="NZ_WQLB01000009.1"/>
</dbReference>
<name>A0A7C9HY11_9DEIO</name>
<evidence type="ECO:0000256" key="1">
    <source>
        <dbReference type="SAM" id="MobiDB-lite"/>
    </source>
</evidence>
<sequence>MISIANPNAGLDLTLTPGQLRREQQRDQRADQRHRALVADLRAAGVTGLRCEQCGTLHSVFAVGGPCNADTDGQGTVCGHWNLKEIRSAVKPARPQTVPFQPLTIQGGAA</sequence>
<organism evidence="2 3">
    <name type="scientific">Deinococcus arboris</name>
    <dbReference type="NCBI Taxonomy" id="2682977"/>
    <lineage>
        <taxon>Bacteria</taxon>
        <taxon>Thermotogati</taxon>
        <taxon>Deinococcota</taxon>
        <taxon>Deinococci</taxon>
        <taxon>Deinococcales</taxon>
        <taxon>Deinococcaceae</taxon>
        <taxon>Deinococcus</taxon>
    </lineage>
</organism>